<evidence type="ECO:0000313" key="2">
    <source>
        <dbReference type="EMBL" id="KKK75217.1"/>
    </source>
</evidence>
<feature type="region of interest" description="Disordered" evidence="1">
    <location>
        <begin position="56"/>
        <end position="76"/>
    </location>
</feature>
<comment type="caution">
    <text evidence="2">The sequence shown here is derived from an EMBL/GenBank/DDBJ whole genome shotgun (WGS) entry which is preliminary data.</text>
</comment>
<name>A0A0F8Y1H0_9ZZZZ</name>
<organism evidence="2">
    <name type="scientific">marine sediment metagenome</name>
    <dbReference type="NCBI Taxonomy" id="412755"/>
    <lineage>
        <taxon>unclassified sequences</taxon>
        <taxon>metagenomes</taxon>
        <taxon>ecological metagenomes</taxon>
    </lineage>
</organism>
<proteinExistence type="predicted"/>
<reference evidence="2" key="1">
    <citation type="journal article" date="2015" name="Nature">
        <title>Complex archaea that bridge the gap between prokaryotes and eukaryotes.</title>
        <authorList>
            <person name="Spang A."/>
            <person name="Saw J.H."/>
            <person name="Jorgensen S.L."/>
            <person name="Zaremba-Niedzwiedzka K."/>
            <person name="Martijn J."/>
            <person name="Lind A.E."/>
            <person name="van Eijk R."/>
            <person name="Schleper C."/>
            <person name="Guy L."/>
            <person name="Ettema T.J."/>
        </authorList>
    </citation>
    <scope>NUCLEOTIDE SEQUENCE</scope>
</reference>
<sequence length="76" mass="8217">MKKLVLFFIDGLGLGPDNPDCNPLRSLFARLMSGRKLVDTEGPLFFPNGVLIPTDPTMGVPGTPSPPPVRHRYSPG</sequence>
<evidence type="ECO:0000256" key="1">
    <source>
        <dbReference type="SAM" id="MobiDB-lite"/>
    </source>
</evidence>
<gene>
    <name evidence="2" type="ORF">LCGC14_2875920</name>
</gene>
<evidence type="ECO:0008006" key="3">
    <source>
        <dbReference type="Google" id="ProtNLM"/>
    </source>
</evidence>
<dbReference type="EMBL" id="LAZR01055966">
    <property type="protein sequence ID" value="KKK75217.1"/>
    <property type="molecule type" value="Genomic_DNA"/>
</dbReference>
<dbReference type="AlphaFoldDB" id="A0A0F8Y1H0"/>
<protein>
    <recommendedName>
        <fullName evidence="3">Metalloenzyme domain-containing protein</fullName>
    </recommendedName>
</protein>
<accession>A0A0F8Y1H0</accession>